<proteinExistence type="predicted"/>
<dbReference type="PRINTS" id="PR00722">
    <property type="entry name" value="CHYMOTRYPSIN"/>
</dbReference>
<evidence type="ECO:0000256" key="1">
    <source>
        <dbReference type="ARBA" id="ARBA00023157"/>
    </source>
</evidence>
<dbReference type="GeneID" id="103582695"/>
<dbReference type="RefSeq" id="XP_008562438.1">
    <property type="nucleotide sequence ID" value="XM_008564216.1"/>
</dbReference>
<feature type="chain" id="PRO_5045021334" evidence="2">
    <location>
        <begin position="27"/>
        <end position="222"/>
    </location>
</feature>
<evidence type="ECO:0000256" key="2">
    <source>
        <dbReference type="SAM" id="SignalP"/>
    </source>
</evidence>
<dbReference type="GeneID" id="103589718"/>
<feature type="domain" description="Peptidase S1" evidence="3">
    <location>
        <begin position="1"/>
        <end position="214"/>
    </location>
</feature>
<evidence type="ECO:0000313" key="5">
    <source>
        <dbReference type="RefSeq" id="XP_008562438.1"/>
    </source>
</evidence>
<name>A0ABM0QNN9_GALVR</name>
<dbReference type="SUPFAM" id="SSF50494">
    <property type="entry name" value="Trypsin-like serine proteases"/>
    <property type="match status" value="1"/>
</dbReference>
<evidence type="ECO:0000313" key="4">
    <source>
        <dbReference type="Proteomes" id="UP000694923"/>
    </source>
</evidence>
<keyword evidence="4" id="KW-1185">Reference proteome</keyword>
<dbReference type="InterPro" id="IPR018114">
    <property type="entry name" value="TRYPSIN_HIS"/>
</dbReference>
<dbReference type="InterPro" id="IPR001314">
    <property type="entry name" value="Peptidase_S1A"/>
</dbReference>
<accession>A0ABM0QNN9</accession>
<dbReference type="Pfam" id="PF00089">
    <property type="entry name" value="Trypsin"/>
    <property type="match status" value="1"/>
</dbReference>
<dbReference type="CDD" id="cd00190">
    <property type="entry name" value="Tryp_SPc"/>
    <property type="match status" value="1"/>
</dbReference>
<dbReference type="PROSITE" id="PS00134">
    <property type="entry name" value="TRYPSIN_HIS"/>
    <property type="match status" value="1"/>
</dbReference>
<dbReference type="PANTHER" id="PTHR24271:SF51">
    <property type="entry name" value="GRANZYME M"/>
    <property type="match status" value="1"/>
</dbReference>
<reference evidence="5 6" key="1">
    <citation type="submission" date="2025-05" db="UniProtKB">
        <authorList>
            <consortium name="RefSeq"/>
        </authorList>
    </citation>
    <scope>IDENTIFICATION</scope>
</reference>
<gene>
    <name evidence="6" type="primary">LOC103589718</name>
    <name evidence="5" type="synonym">LOC103582695</name>
</gene>
<evidence type="ECO:0000313" key="6">
    <source>
        <dbReference type="RefSeq" id="XP_008569980.1"/>
    </source>
</evidence>
<dbReference type="Gene3D" id="2.40.10.10">
    <property type="entry name" value="Trypsin-like serine proteases"/>
    <property type="match status" value="2"/>
</dbReference>
<dbReference type="InterPro" id="IPR001254">
    <property type="entry name" value="Trypsin_dom"/>
</dbReference>
<dbReference type="PROSITE" id="PS50240">
    <property type="entry name" value="TRYPSIN_DOM"/>
    <property type="match status" value="1"/>
</dbReference>
<organism evidence="4 6">
    <name type="scientific">Galeopterus variegatus</name>
    <name type="common">Malayan flying lemur</name>
    <name type="synonym">Cynocephalus variegatus</name>
    <dbReference type="NCBI Taxonomy" id="482537"/>
    <lineage>
        <taxon>Eukaryota</taxon>
        <taxon>Metazoa</taxon>
        <taxon>Chordata</taxon>
        <taxon>Craniata</taxon>
        <taxon>Vertebrata</taxon>
        <taxon>Euteleostomi</taxon>
        <taxon>Mammalia</taxon>
        <taxon>Eutheria</taxon>
        <taxon>Euarchontoglires</taxon>
        <taxon>Dermoptera</taxon>
        <taxon>Cynocephalidae</taxon>
        <taxon>Galeopterus</taxon>
    </lineage>
</organism>
<evidence type="ECO:0000259" key="3">
    <source>
        <dbReference type="PROSITE" id="PS50240"/>
    </source>
</evidence>
<protein>
    <submittedName>
        <fullName evidence="5 6">Granzyme M-like</fullName>
    </submittedName>
</protein>
<feature type="signal peptide" evidence="2">
    <location>
        <begin position="1"/>
        <end position="26"/>
    </location>
</feature>
<dbReference type="PANTHER" id="PTHR24271">
    <property type="entry name" value="KALLIKREIN-RELATED"/>
    <property type="match status" value="1"/>
</dbReference>
<sequence length="222" mass="24332">MASLQKAGSHLCWGVLVHHQWVLTAAHCLAKPLGQMRLVLGLHHLHDLHLAFHIGRAVQHPDYKLAPDLENDLALVKLDRKVKPSRTIQPLALPRRPQAMVAGAWCHVAGWGPIPQGGQLAQALQELDVCLLDARMCNNSRLWHDSIIPHMVCLAADSNNQALRKGDSGKTLVCGKGRLAGILSFSSKTCTDVFMPPVATTMAPYVSWIQKIIGRWPSQPVA</sequence>
<dbReference type="SMART" id="SM00020">
    <property type="entry name" value="Tryp_SPc"/>
    <property type="match status" value="1"/>
</dbReference>
<keyword evidence="1" id="KW-1015">Disulfide bond</keyword>
<dbReference type="InterPro" id="IPR043504">
    <property type="entry name" value="Peptidase_S1_PA_chymotrypsin"/>
</dbReference>
<keyword evidence="2" id="KW-0732">Signal</keyword>
<dbReference type="Proteomes" id="UP000694923">
    <property type="component" value="Unplaced"/>
</dbReference>
<dbReference type="RefSeq" id="XP_008569980.1">
    <property type="nucleotide sequence ID" value="XM_008571758.1"/>
</dbReference>
<dbReference type="InterPro" id="IPR009003">
    <property type="entry name" value="Peptidase_S1_PA"/>
</dbReference>